<keyword evidence="1" id="KW-0805">Transcription regulation</keyword>
<dbReference type="Pfam" id="PF00440">
    <property type="entry name" value="TetR_N"/>
    <property type="match status" value="1"/>
</dbReference>
<dbReference type="InterPro" id="IPR050109">
    <property type="entry name" value="HTH-type_TetR-like_transc_reg"/>
</dbReference>
<dbReference type="GO" id="GO:0000976">
    <property type="term" value="F:transcription cis-regulatory region binding"/>
    <property type="evidence" value="ECO:0007669"/>
    <property type="project" value="TreeGrafter"/>
</dbReference>
<accession>W0A9G8</accession>
<evidence type="ECO:0000259" key="5">
    <source>
        <dbReference type="PROSITE" id="PS50977"/>
    </source>
</evidence>
<dbReference type="RefSeq" id="WP_025290648.1">
    <property type="nucleotide sequence ID" value="NZ_CP006644.1"/>
</dbReference>
<evidence type="ECO:0000256" key="3">
    <source>
        <dbReference type="ARBA" id="ARBA00023163"/>
    </source>
</evidence>
<sequence length="186" mass="20694">MSQTDPALQSLKRTRGGRERLLQAATDLFRTHRFAGTSLQMIADRLGVSKAAIYHHFKSRDDIIEALMEPVVVDAETAIARISDLPREEHFRSALDFYAAFTVKHRDIISTVFFDRPALGSVLSGKVDLLVDQLAVLLAYDNTRAEEARAKMMIYGIAAVVAEPRQYALDDDDLLNLVTCLANASQ</sequence>
<proteinExistence type="predicted"/>
<evidence type="ECO:0000313" key="7">
    <source>
        <dbReference type="Proteomes" id="UP000018851"/>
    </source>
</evidence>
<organism evidence="6 7">
    <name type="scientific">Sphingomonas sanxanigenens DSM 19645 = NX02</name>
    <dbReference type="NCBI Taxonomy" id="1123269"/>
    <lineage>
        <taxon>Bacteria</taxon>
        <taxon>Pseudomonadati</taxon>
        <taxon>Pseudomonadota</taxon>
        <taxon>Alphaproteobacteria</taxon>
        <taxon>Sphingomonadales</taxon>
        <taxon>Sphingomonadaceae</taxon>
        <taxon>Sphingomonas</taxon>
    </lineage>
</organism>
<evidence type="ECO:0000313" key="6">
    <source>
        <dbReference type="EMBL" id="AHE52325.1"/>
    </source>
</evidence>
<dbReference type="PRINTS" id="PR00455">
    <property type="entry name" value="HTHTETR"/>
</dbReference>
<reference evidence="6 7" key="1">
    <citation type="submission" date="2013-07" db="EMBL/GenBank/DDBJ databases">
        <title>Completed genome of Sphingomonas sanxanigenens NX02.</title>
        <authorList>
            <person name="Ma T."/>
            <person name="Huang H."/>
            <person name="Wu M."/>
            <person name="Li X."/>
            <person name="Li G."/>
        </authorList>
    </citation>
    <scope>NUCLEOTIDE SEQUENCE [LARGE SCALE GENOMIC DNA]</scope>
    <source>
        <strain evidence="6 7">NX02</strain>
    </source>
</reference>
<keyword evidence="3" id="KW-0804">Transcription</keyword>
<dbReference type="PANTHER" id="PTHR30055">
    <property type="entry name" value="HTH-TYPE TRANSCRIPTIONAL REGULATOR RUTR"/>
    <property type="match status" value="1"/>
</dbReference>
<evidence type="ECO:0000256" key="4">
    <source>
        <dbReference type="PROSITE-ProRule" id="PRU00335"/>
    </source>
</evidence>
<dbReference type="STRING" id="1123269.NX02_02835"/>
<dbReference type="AlphaFoldDB" id="W0A9G8"/>
<gene>
    <name evidence="6" type="ORF">NX02_02835</name>
</gene>
<dbReference type="InterPro" id="IPR009057">
    <property type="entry name" value="Homeodomain-like_sf"/>
</dbReference>
<keyword evidence="7" id="KW-1185">Reference proteome</keyword>
<name>W0A9G8_9SPHN</name>
<dbReference type="PATRIC" id="fig|1123269.5.peg.549"/>
<dbReference type="eggNOG" id="COG1309">
    <property type="taxonomic scope" value="Bacteria"/>
</dbReference>
<feature type="DNA-binding region" description="H-T-H motif" evidence="4">
    <location>
        <begin position="38"/>
        <end position="57"/>
    </location>
</feature>
<dbReference type="Gene3D" id="1.10.357.10">
    <property type="entry name" value="Tetracycline Repressor, domain 2"/>
    <property type="match status" value="1"/>
</dbReference>
<keyword evidence="2 4" id="KW-0238">DNA-binding</keyword>
<dbReference type="KEGG" id="ssan:NX02_02835"/>
<dbReference type="Proteomes" id="UP000018851">
    <property type="component" value="Chromosome"/>
</dbReference>
<dbReference type="OrthoDB" id="9816296at2"/>
<dbReference type="EMBL" id="CP006644">
    <property type="protein sequence ID" value="AHE52325.1"/>
    <property type="molecule type" value="Genomic_DNA"/>
</dbReference>
<dbReference type="PROSITE" id="PS50977">
    <property type="entry name" value="HTH_TETR_2"/>
    <property type="match status" value="1"/>
</dbReference>
<feature type="domain" description="HTH tetR-type" evidence="5">
    <location>
        <begin position="15"/>
        <end position="75"/>
    </location>
</feature>
<dbReference type="HOGENOM" id="CLU_083278_0_0_5"/>
<dbReference type="SUPFAM" id="SSF46689">
    <property type="entry name" value="Homeodomain-like"/>
    <property type="match status" value="1"/>
</dbReference>
<evidence type="ECO:0000256" key="2">
    <source>
        <dbReference type="ARBA" id="ARBA00023125"/>
    </source>
</evidence>
<evidence type="ECO:0000256" key="1">
    <source>
        <dbReference type="ARBA" id="ARBA00023015"/>
    </source>
</evidence>
<dbReference type="GO" id="GO:0003700">
    <property type="term" value="F:DNA-binding transcription factor activity"/>
    <property type="evidence" value="ECO:0007669"/>
    <property type="project" value="TreeGrafter"/>
</dbReference>
<dbReference type="PANTHER" id="PTHR30055:SF234">
    <property type="entry name" value="HTH-TYPE TRANSCRIPTIONAL REGULATOR BETI"/>
    <property type="match status" value="1"/>
</dbReference>
<protein>
    <recommendedName>
        <fullName evidence="5">HTH tetR-type domain-containing protein</fullName>
    </recommendedName>
</protein>
<dbReference type="InterPro" id="IPR001647">
    <property type="entry name" value="HTH_TetR"/>
</dbReference>